<sequence>MITAELVEDHLYAFLRRLHARGLTVPPPKQLDFFAGLETLPPSTVGELYWTGFATLVTGETGRGIYDEVFRQFFGTATEVVESEVEGGETTGASGSGEAGVEQGGGNGLEAGRTSPESAVRFPATTPAARETLDQIAQELPRAVPLTRSRRSRPGGRRQRVDLRATYHRSLRTYGEVVRLQWRHRPAHQRRVLVLVDVSGSMKQYSADYLRFAHAMVAACERAEVFTFGTRLTRITPALRAPGTDAALAALAPLVLDAEGGTQIGQSLRTFLSSARFVTMSRGALVLVLSDGLERGDCAAMTAGTRRLSRLAYRLCWWSPLACAPEYRPLTRGMSAVRRDLDALTGVRDLETALTAVRERFAHVFR</sequence>
<name>A0ABS1VHF4_9ACTN</name>
<dbReference type="PIRSF" id="PIRSF010256">
    <property type="entry name" value="CoxE_vWa"/>
    <property type="match status" value="1"/>
</dbReference>
<organism evidence="2 3">
    <name type="scientific">Paractinoplanes lichenicola</name>
    <dbReference type="NCBI Taxonomy" id="2802976"/>
    <lineage>
        <taxon>Bacteria</taxon>
        <taxon>Bacillati</taxon>
        <taxon>Actinomycetota</taxon>
        <taxon>Actinomycetes</taxon>
        <taxon>Micromonosporales</taxon>
        <taxon>Micromonosporaceae</taxon>
        <taxon>Paractinoplanes</taxon>
    </lineage>
</organism>
<dbReference type="PANTHER" id="PTHR39338:SF6">
    <property type="entry name" value="BLL5662 PROTEIN"/>
    <property type="match status" value="1"/>
</dbReference>
<accession>A0ABS1VHF4</accession>
<dbReference type="Proteomes" id="UP000598996">
    <property type="component" value="Unassembled WGS sequence"/>
</dbReference>
<dbReference type="EMBL" id="JAENHO010000001">
    <property type="protein sequence ID" value="MBL7253182.1"/>
    <property type="molecule type" value="Genomic_DNA"/>
</dbReference>
<dbReference type="InterPro" id="IPR008912">
    <property type="entry name" value="Uncharacterised_CoxE"/>
</dbReference>
<dbReference type="RefSeq" id="WP_202989513.1">
    <property type="nucleotide sequence ID" value="NZ_JAENHO010000001.1"/>
</dbReference>
<evidence type="ECO:0000256" key="1">
    <source>
        <dbReference type="SAM" id="MobiDB-lite"/>
    </source>
</evidence>
<evidence type="ECO:0000313" key="3">
    <source>
        <dbReference type="Proteomes" id="UP000598996"/>
    </source>
</evidence>
<proteinExistence type="predicted"/>
<feature type="compositionally biased region" description="Gly residues" evidence="1">
    <location>
        <begin position="94"/>
        <end position="109"/>
    </location>
</feature>
<feature type="region of interest" description="Disordered" evidence="1">
    <location>
        <begin position="136"/>
        <end position="162"/>
    </location>
</feature>
<comment type="caution">
    <text evidence="2">The sequence shown here is derived from an EMBL/GenBank/DDBJ whole genome shotgun (WGS) entry which is preliminary data.</text>
</comment>
<dbReference type="InterPro" id="IPR036465">
    <property type="entry name" value="vWFA_dom_sf"/>
</dbReference>
<evidence type="ECO:0000313" key="2">
    <source>
        <dbReference type="EMBL" id="MBL7253182.1"/>
    </source>
</evidence>
<dbReference type="CDD" id="cd00198">
    <property type="entry name" value="vWFA"/>
    <property type="match status" value="1"/>
</dbReference>
<feature type="compositionally biased region" description="Basic residues" evidence="1">
    <location>
        <begin position="148"/>
        <end position="158"/>
    </location>
</feature>
<dbReference type="Pfam" id="PF05762">
    <property type="entry name" value="VWA_CoxE"/>
    <property type="match status" value="1"/>
</dbReference>
<dbReference type="PANTHER" id="PTHR39338">
    <property type="entry name" value="BLL5662 PROTEIN-RELATED"/>
    <property type="match status" value="1"/>
</dbReference>
<keyword evidence="3" id="KW-1185">Reference proteome</keyword>
<gene>
    <name evidence="2" type="ORF">JKJ07_02545</name>
</gene>
<protein>
    <submittedName>
        <fullName evidence="2">VWA domain-containing protein</fullName>
    </submittedName>
</protein>
<dbReference type="Gene3D" id="3.40.50.410">
    <property type="entry name" value="von Willebrand factor, type A domain"/>
    <property type="match status" value="1"/>
</dbReference>
<dbReference type="SUPFAM" id="SSF53300">
    <property type="entry name" value="vWA-like"/>
    <property type="match status" value="1"/>
</dbReference>
<reference evidence="2 3" key="1">
    <citation type="submission" date="2021-01" db="EMBL/GenBank/DDBJ databases">
        <title>Actinoplanes sp. nov. LDG1-01 isolated from lichen.</title>
        <authorList>
            <person name="Saeng-In P."/>
            <person name="Phongsopitanun W."/>
            <person name="Kanchanasin P."/>
            <person name="Yuki M."/>
            <person name="Kudo T."/>
            <person name="Ohkuma M."/>
            <person name="Tanasupawat S."/>
        </authorList>
    </citation>
    <scope>NUCLEOTIDE SEQUENCE [LARGE SCALE GENOMIC DNA]</scope>
    <source>
        <strain evidence="2 3">LDG1-01</strain>
    </source>
</reference>
<dbReference type="InterPro" id="IPR011195">
    <property type="entry name" value="UCP010256"/>
</dbReference>
<feature type="region of interest" description="Disordered" evidence="1">
    <location>
        <begin position="83"/>
        <end position="124"/>
    </location>
</feature>